<keyword evidence="1" id="KW-1133">Transmembrane helix</keyword>
<keyword evidence="3" id="KW-1185">Reference proteome</keyword>
<dbReference type="InterPro" id="IPR009793">
    <property type="entry name" value="DUF1361"/>
</dbReference>
<evidence type="ECO:0000313" key="3">
    <source>
        <dbReference type="Proteomes" id="UP001527882"/>
    </source>
</evidence>
<proteinExistence type="predicted"/>
<gene>
    <name evidence="2" type="ORF">O9H85_10340</name>
</gene>
<feature type="transmembrane region" description="Helical" evidence="1">
    <location>
        <begin position="111"/>
        <end position="136"/>
    </location>
</feature>
<feature type="transmembrane region" description="Helical" evidence="1">
    <location>
        <begin position="148"/>
        <end position="167"/>
    </location>
</feature>
<feature type="transmembrane region" description="Helical" evidence="1">
    <location>
        <begin position="39"/>
        <end position="56"/>
    </location>
</feature>
<evidence type="ECO:0000256" key="1">
    <source>
        <dbReference type="SAM" id="Phobius"/>
    </source>
</evidence>
<dbReference type="Proteomes" id="UP001527882">
    <property type="component" value="Unassembled WGS sequence"/>
</dbReference>
<reference evidence="2 3" key="1">
    <citation type="submission" date="2022-12" db="EMBL/GenBank/DDBJ databases">
        <title>Draft genome sequence of Paenibacillus sp. dW9.</title>
        <authorList>
            <person name="Choi E.-W."/>
            <person name="Kim D.-U."/>
        </authorList>
    </citation>
    <scope>NUCLEOTIDE SEQUENCE [LARGE SCALE GENOMIC DNA]</scope>
    <source>
        <strain evidence="3">dW9</strain>
    </source>
</reference>
<organism evidence="2 3">
    <name type="scientific">Paenibacillus gyeongsangnamensis</name>
    <dbReference type="NCBI Taxonomy" id="3388067"/>
    <lineage>
        <taxon>Bacteria</taxon>
        <taxon>Bacillati</taxon>
        <taxon>Bacillota</taxon>
        <taxon>Bacilli</taxon>
        <taxon>Bacillales</taxon>
        <taxon>Paenibacillaceae</taxon>
        <taxon>Paenibacillus</taxon>
    </lineage>
</organism>
<dbReference type="RefSeq" id="WP_269881588.1">
    <property type="nucleotide sequence ID" value="NZ_JAQAGZ010000006.1"/>
</dbReference>
<protein>
    <submittedName>
        <fullName evidence="2">DUF1361 domain-containing protein</fullName>
    </submittedName>
</protein>
<sequence>MKALDGRKLFYFMASLGALSFAVYYGYTVFSKSTYLDFLIWNLFLAWLPFVASSAASRLNRRRAYRGVFVMTWVLGIAWLLFFPNAPYLLTDLIHLTVMKDMYTLKGHWTFSYWYAFVVIFLFSWQGLLLGFISAYQFQYVIRQRTGAFLSWLFVASSSALAGYGIMLGREYRLNSWDWLMNSTSFYWLIRESLKLRTLPYSLGFGLLLFIIYITFYGLLNQSWTAAKQQTAASDRAME</sequence>
<dbReference type="EMBL" id="JAQAGZ010000006">
    <property type="protein sequence ID" value="MCZ8512805.1"/>
    <property type="molecule type" value="Genomic_DNA"/>
</dbReference>
<keyword evidence="1" id="KW-0812">Transmembrane</keyword>
<feature type="transmembrane region" description="Helical" evidence="1">
    <location>
        <begin position="68"/>
        <end position="91"/>
    </location>
</feature>
<accession>A0ABT4Q7F2</accession>
<evidence type="ECO:0000313" key="2">
    <source>
        <dbReference type="EMBL" id="MCZ8512805.1"/>
    </source>
</evidence>
<dbReference type="Pfam" id="PF07099">
    <property type="entry name" value="DUF1361"/>
    <property type="match status" value="1"/>
</dbReference>
<feature type="transmembrane region" description="Helical" evidence="1">
    <location>
        <begin position="9"/>
        <end position="27"/>
    </location>
</feature>
<comment type="caution">
    <text evidence="2">The sequence shown here is derived from an EMBL/GenBank/DDBJ whole genome shotgun (WGS) entry which is preliminary data.</text>
</comment>
<name>A0ABT4Q7F2_9BACL</name>
<keyword evidence="1" id="KW-0472">Membrane</keyword>
<feature type="transmembrane region" description="Helical" evidence="1">
    <location>
        <begin position="201"/>
        <end position="220"/>
    </location>
</feature>